<evidence type="ECO:0000313" key="1">
    <source>
        <dbReference type="EMBL" id="CAF0924108.1"/>
    </source>
</evidence>
<protein>
    <submittedName>
        <fullName evidence="1">Uncharacterized protein</fullName>
    </submittedName>
</protein>
<dbReference type="Proteomes" id="UP000663870">
    <property type="component" value="Unassembled WGS sequence"/>
</dbReference>
<evidence type="ECO:0000313" key="3">
    <source>
        <dbReference type="Proteomes" id="UP000663854"/>
    </source>
</evidence>
<proteinExistence type="predicted"/>
<dbReference type="EMBL" id="CAJNOH010000170">
    <property type="protein sequence ID" value="CAF0924108.1"/>
    <property type="molecule type" value="Genomic_DNA"/>
</dbReference>
<accession>A0A814BCF6</accession>
<sequence>MLNAGAAYISQQPRDTEIHNSFALMGNEHFIRSWAMTEGTCDCSGSYYTTLTDTRLLFRSMDTTCCSSCCKPGHVDASIFLRDIAEIRETTDREDCCSFCCAKCCQCCGCCKRCCGADRYLEVRGVFGSEILHVSKADILKLQSEIPAAIGNHKLVSQY</sequence>
<evidence type="ECO:0000313" key="4">
    <source>
        <dbReference type="Proteomes" id="UP000663870"/>
    </source>
</evidence>
<dbReference type="AlphaFoldDB" id="A0A814BCF6"/>
<dbReference type="Proteomes" id="UP000663854">
    <property type="component" value="Unassembled WGS sequence"/>
</dbReference>
<organism evidence="1 3">
    <name type="scientific">Rotaria sordida</name>
    <dbReference type="NCBI Taxonomy" id="392033"/>
    <lineage>
        <taxon>Eukaryota</taxon>
        <taxon>Metazoa</taxon>
        <taxon>Spiralia</taxon>
        <taxon>Gnathifera</taxon>
        <taxon>Rotifera</taxon>
        <taxon>Eurotatoria</taxon>
        <taxon>Bdelloidea</taxon>
        <taxon>Philodinida</taxon>
        <taxon>Philodinidae</taxon>
        <taxon>Rotaria</taxon>
    </lineage>
</organism>
<keyword evidence="4" id="KW-1185">Reference proteome</keyword>
<evidence type="ECO:0000313" key="2">
    <source>
        <dbReference type="EMBL" id="CAF1228556.1"/>
    </source>
</evidence>
<reference evidence="1" key="1">
    <citation type="submission" date="2021-02" db="EMBL/GenBank/DDBJ databases">
        <authorList>
            <person name="Nowell W R."/>
        </authorList>
    </citation>
    <scope>NUCLEOTIDE SEQUENCE</scope>
</reference>
<comment type="caution">
    <text evidence="1">The sequence shown here is derived from an EMBL/GenBank/DDBJ whole genome shotgun (WGS) entry which is preliminary data.</text>
</comment>
<name>A0A814BCF6_9BILA</name>
<dbReference type="EMBL" id="CAJNOL010000884">
    <property type="protein sequence ID" value="CAF1228556.1"/>
    <property type="molecule type" value="Genomic_DNA"/>
</dbReference>
<gene>
    <name evidence="2" type="ORF">JXQ802_LOCUS25819</name>
    <name evidence="1" type="ORF">PYM288_LOCUS10691</name>
</gene>